<dbReference type="SUPFAM" id="SSF110997">
    <property type="entry name" value="Sporulation related repeat"/>
    <property type="match status" value="1"/>
</dbReference>
<dbReference type="InterPro" id="IPR036680">
    <property type="entry name" value="SPOR-like_sf"/>
</dbReference>
<dbReference type="InterPro" id="IPR007730">
    <property type="entry name" value="SPOR-like_dom"/>
</dbReference>
<comment type="caution">
    <text evidence="3">The sequence shown here is derived from an EMBL/GenBank/DDBJ whole genome shotgun (WGS) entry which is preliminary data.</text>
</comment>
<evidence type="ECO:0000256" key="1">
    <source>
        <dbReference type="SAM" id="Phobius"/>
    </source>
</evidence>
<keyword evidence="1" id="KW-0812">Transmembrane</keyword>
<evidence type="ECO:0000259" key="2">
    <source>
        <dbReference type="PROSITE" id="PS51724"/>
    </source>
</evidence>
<dbReference type="EMBL" id="QRDV01000001">
    <property type="protein sequence ID" value="RED46403.1"/>
    <property type="molecule type" value="Genomic_DNA"/>
</dbReference>
<dbReference type="Proteomes" id="UP000256980">
    <property type="component" value="Unassembled WGS sequence"/>
</dbReference>
<name>A0A3D9HA92_9FLAO</name>
<gene>
    <name evidence="3" type="ORF">DFQ10_101173</name>
</gene>
<dbReference type="AlphaFoldDB" id="A0A3D9HA92"/>
<protein>
    <submittedName>
        <fullName evidence="3">Sporulation related protein</fullName>
    </submittedName>
</protein>
<dbReference type="Pfam" id="PF18175">
    <property type="entry name" value="HU-CCDC81_bac_2"/>
    <property type="match status" value="1"/>
</dbReference>
<feature type="transmembrane region" description="Helical" evidence="1">
    <location>
        <begin position="171"/>
        <end position="190"/>
    </location>
</feature>
<dbReference type="Pfam" id="PF05036">
    <property type="entry name" value="SPOR"/>
    <property type="match status" value="1"/>
</dbReference>
<dbReference type="GO" id="GO:0042834">
    <property type="term" value="F:peptidoglycan binding"/>
    <property type="evidence" value="ECO:0007669"/>
    <property type="project" value="InterPro"/>
</dbReference>
<evidence type="ECO:0000313" key="4">
    <source>
        <dbReference type="Proteomes" id="UP000256980"/>
    </source>
</evidence>
<dbReference type="RefSeq" id="WP_115815539.1">
    <property type="nucleotide sequence ID" value="NZ_QRDV01000001.1"/>
</dbReference>
<dbReference type="InterPro" id="IPR040495">
    <property type="entry name" value="HU-CCDC81_bac_1"/>
</dbReference>
<dbReference type="Pfam" id="PF18174">
    <property type="entry name" value="HU-CCDC81_bac_1"/>
    <property type="match status" value="1"/>
</dbReference>
<dbReference type="Gene3D" id="3.30.70.1070">
    <property type="entry name" value="Sporulation related repeat"/>
    <property type="match status" value="1"/>
</dbReference>
<dbReference type="InterPro" id="IPR041268">
    <property type="entry name" value="HU-CCDC81_bac_2"/>
</dbReference>
<accession>A0A3D9HA92</accession>
<dbReference type="OrthoDB" id="653949at2"/>
<keyword evidence="1" id="KW-0472">Membrane</keyword>
<sequence>MQLETYISDLLYRYDCVTVPEFGAFLTQRTSAKIHESTDTFYPPKKALSFNEQLQQNDGLLANYIAEVEKIPYTTAINKISKHIKSIKSYLVEGETIQFKNIGELVLNADGKIQFNPSNQINYLTDAFGLSHFKSVDVNREIYLENVESIEVNSPIILTPEKRANRNWMKYAAAAVFLLGFGGFGAVTYYNNNSIENHNQLAQEQANEQLDAKVQEATFVISNPLPAATLSLEKQSGNYHIVAGAFRVEANSDKKVSQLRSKGYKARKIGANRYGLHEVVYGSYATRAEAQDELYKIRREHNRDAWLLIKALK</sequence>
<dbReference type="PROSITE" id="PS51724">
    <property type="entry name" value="SPOR"/>
    <property type="match status" value="1"/>
</dbReference>
<organism evidence="3 4">
    <name type="scientific">Winogradskyella eximia</name>
    <dbReference type="NCBI Taxonomy" id="262006"/>
    <lineage>
        <taxon>Bacteria</taxon>
        <taxon>Pseudomonadati</taxon>
        <taxon>Bacteroidota</taxon>
        <taxon>Flavobacteriia</taxon>
        <taxon>Flavobacteriales</taxon>
        <taxon>Flavobacteriaceae</taxon>
        <taxon>Winogradskyella</taxon>
    </lineage>
</organism>
<feature type="domain" description="SPOR" evidence="2">
    <location>
        <begin position="233"/>
        <end position="310"/>
    </location>
</feature>
<proteinExistence type="predicted"/>
<keyword evidence="1" id="KW-1133">Transmembrane helix</keyword>
<reference evidence="3 4" key="1">
    <citation type="submission" date="2018-07" db="EMBL/GenBank/DDBJ databases">
        <title>Genomic Encyclopedia of Type Strains, Phase III (KMG-III): the genomes of soil and plant-associated and newly described type strains.</title>
        <authorList>
            <person name="Whitman W."/>
        </authorList>
    </citation>
    <scope>NUCLEOTIDE SEQUENCE [LARGE SCALE GENOMIC DNA]</scope>
    <source>
        <strain evidence="3 4">CECT 7946</strain>
    </source>
</reference>
<evidence type="ECO:0000313" key="3">
    <source>
        <dbReference type="EMBL" id="RED46403.1"/>
    </source>
</evidence>
<keyword evidence="4" id="KW-1185">Reference proteome</keyword>